<feature type="binding site" evidence="7">
    <location>
        <position position="145"/>
    </location>
    <ligand>
        <name>substrate</name>
    </ligand>
</feature>
<feature type="binding site" evidence="7">
    <location>
        <position position="90"/>
    </location>
    <ligand>
        <name>substrate</name>
    </ligand>
</feature>
<keyword evidence="4 10" id="KW-0520">NAD</keyword>
<dbReference type="GO" id="GO:0046872">
    <property type="term" value="F:metal ion binding"/>
    <property type="evidence" value="ECO:0007669"/>
    <property type="project" value="UniProtKB-KW"/>
</dbReference>
<keyword evidence="5 8" id="KW-0464">Manganese</keyword>
<dbReference type="Gene3D" id="3.40.50.720">
    <property type="entry name" value="NAD(P)-binding Rossmann-like Domain"/>
    <property type="match status" value="1"/>
</dbReference>
<dbReference type="InterPro" id="IPR022616">
    <property type="entry name" value="Glyco_hydro_4_C"/>
</dbReference>
<dbReference type="InterPro" id="IPR001088">
    <property type="entry name" value="Glyco_hydro_4"/>
</dbReference>
<dbReference type="RefSeq" id="WP_037257607.1">
    <property type="nucleotide sequence ID" value="NZ_QHKI01000036.1"/>
</dbReference>
<evidence type="ECO:0000256" key="2">
    <source>
        <dbReference type="ARBA" id="ARBA00022723"/>
    </source>
</evidence>
<keyword evidence="8" id="KW-0170">Cobalt</keyword>
<evidence type="ECO:0000256" key="9">
    <source>
        <dbReference type="PIRSR" id="PIRSR601088-4"/>
    </source>
</evidence>
<keyword evidence="6 10" id="KW-0326">Glycosidase</keyword>
<reference evidence="12 13" key="1">
    <citation type="submission" date="2018-05" db="EMBL/GenBank/DDBJ databases">
        <title>Evolution of GPA BGCs.</title>
        <authorList>
            <person name="Waglechner N."/>
            <person name="Wright G.D."/>
        </authorList>
    </citation>
    <scope>NUCLEOTIDE SEQUENCE [LARGE SCALE GENOMIC DNA]</scope>
    <source>
        <strain evidence="12 13">A82846</strain>
    </source>
</reference>
<name>A0A428Z135_KIBAR</name>
<feature type="site" description="Increases basicity of active site Tyr" evidence="9">
    <location>
        <position position="106"/>
    </location>
</feature>
<dbReference type="EMBL" id="QHKI01000036">
    <property type="protein sequence ID" value="RSM78569.1"/>
    <property type="molecule type" value="Genomic_DNA"/>
</dbReference>
<evidence type="ECO:0000256" key="6">
    <source>
        <dbReference type="ARBA" id="ARBA00023295"/>
    </source>
</evidence>
<evidence type="ECO:0000313" key="12">
    <source>
        <dbReference type="EMBL" id="RSM78569.1"/>
    </source>
</evidence>
<evidence type="ECO:0000256" key="4">
    <source>
        <dbReference type="ARBA" id="ARBA00023027"/>
    </source>
</evidence>
<dbReference type="Pfam" id="PF02056">
    <property type="entry name" value="Glyco_hydro_4"/>
    <property type="match status" value="1"/>
</dbReference>
<accession>A0A428Z135</accession>
<dbReference type="PANTHER" id="PTHR32092">
    <property type="entry name" value="6-PHOSPHO-BETA-GLUCOSIDASE-RELATED"/>
    <property type="match status" value="1"/>
</dbReference>
<dbReference type="Pfam" id="PF11975">
    <property type="entry name" value="Glyco_hydro_4C"/>
    <property type="match status" value="1"/>
</dbReference>
<evidence type="ECO:0000313" key="13">
    <source>
        <dbReference type="Proteomes" id="UP000287547"/>
    </source>
</evidence>
<evidence type="ECO:0000256" key="1">
    <source>
        <dbReference type="ARBA" id="ARBA00010141"/>
    </source>
</evidence>
<evidence type="ECO:0000256" key="8">
    <source>
        <dbReference type="PIRSR" id="PIRSR601088-3"/>
    </source>
</evidence>
<comment type="similarity">
    <text evidence="1 10">Belongs to the glycosyl hydrolase 4 family.</text>
</comment>
<evidence type="ECO:0000256" key="5">
    <source>
        <dbReference type="ARBA" id="ARBA00023211"/>
    </source>
</evidence>
<dbReference type="GO" id="GO:0005975">
    <property type="term" value="P:carbohydrate metabolic process"/>
    <property type="evidence" value="ECO:0007669"/>
    <property type="project" value="InterPro"/>
</dbReference>
<keyword evidence="2 8" id="KW-0479">Metal-binding</keyword>
<dbReference type="SUPFAM" id="SSF51735">
    <property type="entry name" value="NAD(P)-binding Rossmann-fold domains"/>
    <property type="match status" value="1"/>
</dbReference>
<keyword evidence="8" id="KW-0533">Nickel</keyword>
<evidence type="ECO:0000256" key="7">
    <source>
        <dbReference type="PIRSR" id="PIRSR601088-2"/>
    </source>
</evidence>
<keyword evidence="3 10" id="KW-0378">Hydrolase</keyword>
<gene>
    <name evidence="12" type="ORF">DMH04_33465</name>
</gene>
<comment type="caution">
    <text evidence="12">The sequence shown here is derived from an EMBL/GenBank/DDBJ whole genome shotgun (WGS) entry which is preliminary data.</text>
</comment>
<dbReference type="Proteomes" id="UP000287547">
    <property type="component" value="Unassembled WGS sequence"/>
</dbReference>
<dbReference type="InterPro" id="IPR015955">
    <property type="entry name" value="Lactate_DH/Glyco_Ohase_4_C"/>
</dbReference>
<proteinExistence type="inferred from homology"/>
<protein>
    <submittedName>
        <fullName evidence="12">6-phospho-beta-glucosidase</fullName>
    </submittedName>
</protein>
<dbReference type="GO" id="GO:0016616">
    <property type="term" value="F:oxidoreductase activity, acting on the CH-OH group of donors, NAD or NADP as acceptor"/>
    <property type="evidence" value="ECO:0007669"/>
    <property type="project" value="InterPro"/>
</dbReference>
<feature type="domain" description="Glycosyl hydrolase family 4 C-terminal" evidence="11">
    <location>
        <begin position="191"/>
        <end position="399"/>
    </location>
</feature>
<dbReference type="OrthoDB" id="9767022at2"/>
<dbReference type="CDD" id="cd05296">
    <property type="entry name" value="GH4_P_beta_glucosidase"/>
    <property type="match status" value="1"/>
</dbReference>
<dbReference type="InterPro" id="IPR036291">
    <property type="entry name" value="NAD(P)-bd_dom_sf"/>
</dbReference>
<sequence>MRLTVVGGGSTYTPELVDGIAGRRASLDVDEIVLVDPDTHRLRIVGDFCQRLLQHAGHPAKVLTTSSLEQGAEGASAVLLQLRVGGQKARRSDETFPHACGCIGQETTGAGGLAKALRTVPVVLDIAERVRRVAGEDTWIVNFTNPVGIVTRALLQAGHRAVGLCNVAIGLQRKFAKLFNVDTNAVRLDHIGLNHLTWERGVHVSTPDGSVDRLPDLLGGFGDEVAAELGAPVDWMRRMNAIPSYYLKYYYAHDEVLADQLESPPRADVVIEVENELLKLYADPSVVTKPESLAKRGGAYYSEAAVQLVHALTGGGQPEEHVVNVRNNGAMPFLPDDAVIEVPATVDGEGAVALPIKPVEPRFSGLISHVTAYEYLALEAALHGGRDRVADALLAHPLIGQYKFADRLADDLIAANRADLPWANA</sequence>
<dbReference type="GO" id="GO:0004553">
    <property type="term" value="F:hydrolase activity, hydrolyzing O-glycosyl compounds"/>
    <property type="evidence" value="ECO:0007669"/>
    <property type="project" value="InterPro"/>
</dbReference>
<dbReference type="Gene3D" id="3.90.110.10">
    <property type="entry name" value="Lactate dehydrogenase/glycoside hydrolase, family 4, C-terminal"/>
    <property type="match status" value="1"/>
</dbReference>
<comment type="cofactor">
    <cofactor evidence="10">
        <name>NAD(+)</name>
        <dbReference type="ChEBI" id="CHEBI:57540"/>
    </cofactor>
    <text evidence="10">Binds 1 NAD(+) per subunit.</text>
</comment>
<feature type="binding site" evidence="8">
    <location>
        <position position="195"/>
    </location>
    <ligand>
        <name>Mn(2+)</name>
        <dbReference type="ChEBI" id="CHEBI:29035"/>
    </ligand>
</feature>
<dbReference type="SUPFAM" id="SSF56327">
    <property type="entry name" value="LDH C-terminal domain-like"/>
    <property type="match status" value="1"/>
</dbReference>
<keyword evidence="8" id="KW-0408">Iron</keyword>
<evidence type="ECO:0000259" key="11">
    <source>
        <dbReference type="Pfam" id="PF11975"/>
    </source>
</evidence>
<evidence type="ECO:0000256" key="3">
    <source>
        <dbReference type="ARBA" id="ARBA00022801"/>
    </source>
</evidence>
<feature type="binding site" evidence="8">
    <location>
        <position position="165"/>
    </location>
    <ligand>
        <name>Mn(2+)</name>
        <dbReference type="ChEBI" id="CHEBI:29035"/>
    </ligand>
</feature>
<evidence type="ECO:0000256" key="10">
    <source>
        <dbReference type="RuleBase" id="RU361152"/>
    </source>
</evidence>
<organism evidence="12 13">
    <name type="scientific">Kibdelosporangium aridum</name>
    <dbReference type="NCBI Taxonomy" id="2030"/>
    <lineage>
        <taxon>Bacteria</taxon>
        <taxon>Bacillati</taxon>
        <taxon>Actinomycetota</taxon>
        <taxon>Actinomycetes</taxon>
        <taxon>Pseudonocardiales</taxon>
        <taxon>Pseudonocardiaceae</taxon>
        <taxon>Kibdelosporangium</taxon>
    </lineage>
</organism>
<dbReference type="PRINTS" id="PR00732">
    <property type="entry name" value="GLHYDRLASE4"/>
</dbReference>
<dbReference type="AlphaFoldDB" id="A0A428Z135"/>
<dbReference type="PANTHER" id="PTHR32092:SF5">
    <property type="entry name" value="6-PHOSPHO-BETA-GLUCOSIDASE"/>
    <property type="match status" value="1"/>
</dbReference>